<dbReference type="InterPro" id="IPR050194">
    <property type="entry name" value="Glycosyltransferase_grp1"/>
</dbReference>
<comment type="caution">
    <text evidence="2">The sequence shown here is derived from an EMBL/GenBank/DDBJ whole genome shotgun (WGS) entry which is preliminary data.</text>
</comment>
<protein>
    <recommendedName>
        <fullName evidence="1">D-inositol 3-phosphate glycosyltransferase</fullName>
    </recommendedName>
</protein>
<sequence>MTKELTILQPYVPTYRVSFFEGLRRQLHKHDINCVIAAGVPSGIQAARQDSVERDWIVRTKSRTAEIKGRTFDLGSRPVPWEGADGVIIGLEGTSIPLYKALATSRARALRVGVWGHVKPYVNQGHRIDLALERAQMRVANHIFAYTPGGAKYASSAGIDPNKITTVMNTVDTSQLQQDLAAVSDADIAEFSNRLGVNIGKTFCFIGGLDQSKRIDFLSEALDALWEIDSNIKLIVGGKGRDEKLLKSAIGRGQVVSIGYLSGRNKALALKTSMAVCMPGRIGLVAVDALVAGRPVITTAWPYHAPEAEYLVEGKSRITSADDPTKFAWTLKNFTGFPRATEPFPYPDLSDMIRNYAQGVVRMFSN</sequence>
<accession>A0ABV9TFV0</accession>
<organism evidence="2 3">
    <name type="scientific">Kocuria oceani</name>
    <dbReference type="NCBI Taxonomy" id="988827"/>
    <lineage>
        <taxon>Bacteria</taxon>
        <taxon>Bacillati</taxon>
        <taxon>Actinomycetota</taxon>
        <taxon>Actinomycetes</taxon>
        <taxon>Micrococcales</taxon>
        <taxon>Micrococcaceae</taxon>
        <taxon>Kocuria</taxon>
    </lineage>
</organism>
<keyword evidence="2" id="KW-0808">Transferase</keyword>
<dbReference type="Gene3D" id="3.40.50.2000">
    <property type="entry name" value="Glycogen Phosphorylase B"/>
    <property type="match status" value="2"/>
</dbReference>
<dbReference type="PANTHER" id="PTHR45947:SF3">
    <property type="entry name" value="SULFOQUINOVOSYL TRANSFERASE SQD2"/>
    <property type="match status" value="1"/>
</dbReference>
<gene>
    <name evidence="2" type="ORF">ACFPCS_01705</name>
</gene>
<evidence type="ECO:0000313" key="2">
    <source>
        <dbReference type="EMBL" id="MFC4902280.1"/>
    </source>
</evidence>
<name>A0ABV9TFV0_9MICC</name>
<dbReference type="GO" id="GO:0016757">
    <property type="term" value="F:glycosyltransferase activity"/>
    <property type="evidence" value="ECO:0007669"/>
    <property type="project" value="UniProtKB-KW"/>
</dbReference>
<keyword evidence="3" id="KW-1185">Reference proteome</keyword>
<dbReference type="SUPFAM" id="SSF53756">
    <property type="entry name" value="UDP-Glycosyltransferase/glycogen phosphorylase"/>
    <property type="match status" value="1"/>
</dbReference>
<dbReference type="PANTHER" id="PTHR45947">
    <property type="entry name" value="SULFOQUINOVOSYL TRANSFERASE SQD2"/>
    <property type="match status" value="1"/>
</dbReference>
<keyword evidence="2" id="KW-0328">Glycosyltransferase</keyword>
<dbReference type="Pfam" id="PF13692">
    <property type="entry name" value="Glyco_trans_1_4"/>
    <property type="match status" value="1"/>
</dbReference>
<reference evidence="3" key="1">
    <citation type="journal article" date="2019" name="Int. J. Syst. Evol. Microbiol.">
        <title>The Global Catalogue of Microorganisms (GCM) 10K type strain sequencing project: providing services to taxonomists for standard genome sequencing and annotation.</title>
        <authorList>
            <consortium name="The Broad Institute Genomics Platform"/>
            <consortium name="The Broad Institute Genome Sequencing Center for Infectious Disease"/>
            <person name="Wu L."/>
            <person name="Ma J."/>
        </authorList>
    </citation>
    <scope>NUCLEOTIDE SEQUENCE [LARGE SCALE GENOMIC DNA]</scope>
    <source>
        <strain evidence="3">CGMCC 4.6946</strain>
    </source>
</reference>
<proteinExistence type="predicted"/>
<dbReference type="Proteomes" id="UP001595797">
    <property type="component" value="Unassembled WGS sequence"/>
</dbReference>
<dbReference type="EMBL" id="JBHSIW010000002">
    <property type="protein sequence ID" value="MFC4902280.1"/>
    <property type="molecule type" value="Genomic_DNA"/>
</dbReference>
<evidence type="ECO:0000313" key="3">
    <source>
        <dbReference type="Proteomes" id="UP001595797"/>
    </source>
</evidence>
<dbReference type="RefSeq" id="WP_277552181.1">
    <property type="nucleotide sequence ID" value="NZ_JARAMH010000023.1"/>
</dbReference>
<evidence type="ECO:0000256" key="1">
    <source>
        <dbReference type="ARBA" id="ARBA00021292"/>
    </source>
</evidence>